<organism evidence="6 7">
    <name type="scientific">Bifidobacterium oedipodis</name>
    <dbReference type="NCBI Taxonomy" id="2675322"/>
    <lineage>
        <taxon>Bacteria</taxon>
        <taxon>Bacillati</taxon>
        <taxon>Actinomycetota</taxon>
        <taxon>Actinomycetes</taxon>
        <taxon>Bifidobacteriales</taxon>
        <taxon>Bifidobacteriaceae</taxon>
        <taxon>Bifidobacterium</taxon>
    </lineage>
</organism>
<protein>
    <submittedName>
        <fullName evidence="6">Lipoprotein ABC transporter ATP-binding protein</fullName>
    </submittedName>
</protein>
<comment type="caution">
    <text evidence="6">The sequence shown here is derived from an EMBL/GenBank/DDBJ whole genome shotgun (WGS) entry which is preliminary data.</text>
</comment>
<dbReference type="EMBL" id="JAAIII010000001">
    <property type="protein sequence ID" value="NMM92922.1"/>
    <property type="molecule type" value="Genomic_DNA"/>
</dbReference>
<keyword evidence="7" id="KW-1185">Reference proteome</keyword>
<dbReference type="InterPro" id="IPR003439">
    <property type="entry name" value="ABC_transporter-like_ATP-bd"/>
</dbReference>
<evidence type="ECO:0000259" key="5">
    <source>
        <dbReference type="PROSITE" id="PS50893"/>
    </source>
</evidence>
<dbReference type="PROSITE" id="PS00211">
    <property type="entry name" value="ABC_TRANSPORTER_1"/>
    <property type="match status" value="1"/>
</dbReference>
<accession>A0A7Y0EMD7</accession>
<dbReference type="Proteomes" id="UP000532194">
    <property type="component" value="Unassembled WGS sequence"/>
</dbReference>
<dbReference type="InterPro" id="IPR003593">
    <property type="entry name" value="AAA+_ATPase"/>
</dbReference>
<dbReference type="PROSITE" id="PS50893">
    <property type="entry name" value="ABC_TRANSPORTER_2"/>
    <property type="match status" value="1"/>
</dbReference>
<evidence type="ECO:0000256" key="3">
    <source>
        <dbReference type="ARBA" id="ARBA00022741"/>
    </source>
</evidence>
<dbReference type="PANTHER" id="PTHR42798">
    <property type="entry name" value="LIPOPROTEIN-RELEASING SYSTEM ATP-BINDING PROTEIN LOLD"/>
    <property type="match status" value="1"/>
</dbReference>
<evidence type="ECO:0000256" key="4">
    <source>
        <dbReference type="ARBA" id="ARBA00022840"/>
    </source>
</evidence>
<dbReference type="AlphaFoldDB" id="A0A7Y0EMD7"/>
<evidence type="ECO:0000313" key="7">
    <source>
        <dbReference type="Proteomes" id="UP000532194"/>
    </source>
</evidence>
<evidence type="ECO:0000313" key="6">
    <source>
        <dbReference type="EMBL" id="NMM92922.1"/>
    </source>
</evidence>
<keyword evidence="3" id="KW-0547">Nucleotide-binding</keyword>
<dbReference type="GO" id="GO:0016887">
    <property type="term" value="F:ATP hydrolysis activity"/>
    <property type="evidence" value="ECO:0007669"/>
    <property type="project" value="InterPro"/>
</dbReference>
<keyword evidence="6" id="KW-0449">Lipoprotein</keyword>
<dbReference type="PANTHER" id="PTHR42798:SF4">
    <property type="entry name" value="ABC TRANSPORTER DOMAIN-CONTAINING PROTEIN"/>
    <property type="match status" value="1"/>
</dbReference>
<dbReference type="InterPro" id="IPR017871">
    <property type="entry name" value="ABC_transporter-like_CS"/>
</dbReference>
<evidence type="ECO:0000256" key="2">
    <source>
        <dbReference type="ARBA" id="ARBA00022448"/>
    </source>
</evidence>
<dbReference type="InterPro" id="IPR017911">
    <property type="entry name" value="MacB-like_ATP-bd"/>
</dbReference>
<proteinExistence type="inferred from homology"/>
<sequence length="238" mass="25932">MAQHHVASHATNQSTDNAVGHATGHTTLEVFELGKGFGSRMLWQNMSFTLQSGQMAAITGPSGSGKSTLLNCIGLLEHPDQGSIRVDGEDLVHMGAHATRLFRQRKLGYLFQDYALIDNATIYDNLDIALPSVPRKDRKRMMDAALKRVGLPHRGRDLVFRLSGGEQQRVALARLIVKQPAIILADEPTGALDRDNADMVVDTLRSMAHDGGIVLIATHSARVAEACDRIVNLQEVAH</sequence>
<reference evidence="6 7" key="1">
    <citation type="submission" date="2020-02" db="EMBL/GenBank/DDBJ databases">
        <title>Characterization of phylogenetic diversity of novel bifidobacterial species isolated in Czech ZOOs.</title>
        <authorList>
            <person name="Lugli G.A."/>
            <person name="Vera N.B."/>
            <person name="Ventura M."/>
        </authorList>
    </citation>
    <scope>NUCLEOTIDE SEQUENCE [LARGE SCALE GENOMIC DNA]</scope>
    <source>
        <strain evidence="6 7">DSM 109957</strain>
    </source>
</reference>
<dbReference type="InterPro" id="IPR027417">
    <property type="entry name" value="P-loop_NTPase"/>
</dbReference>
<dbReference type="CDD" id="cd03255">
    <property type="entry name" value="ABC_MJ0796_LolCDE_FtsE"/>
    <property type="match status" value="1"/>
</dbReference>
<dbReference type="SUPFAM" id="SSF52540">
    <property type="entry name" value="P-loop containing nucleoside triphosphate hydrolases"/>
    <property type="match status" value="1"/>
</dbReference>
<dbReference type="Pfam" id="PF00005">
    <property type="entry name" value="ABC_tran"/>
    <property type="match status" value="1"/>
</dbReference>
<name>A0A7Y0EMD7_9BIFI</name>
<dbReference type="GO" id="GO:0005524">
    <property type="term" value="F:ATP binding"/>
    <property type="evidence" value="ECO:0007669"/>
    <property type="project" value="UniProtKB-KW"/>
</dbReference>
<dbReference type="Gene3D" id="3.40.50.300">
    <property type="entry name" value="P-loop containing nucleotide triphosphate hydrolases"/>
    <property type="match status" value="1"/>
</dbReference>
<evidence type="ECO:0000256" key="1">
    <source>
        <dbReference type="ARBA" id="ARBA00005417"/>
    </source>
</evidence>
<keyword evidence="2" id="KW-0813">Transport</keyword>
<dbReference type="SMART" id="SM00382">
    <property type="entry name" value="AAA"/>
    <property type="match status" value="1"/>
</dbReference>
<feature type="domain" description="ABC transporter" evidence="5">
    <location>
        <begin position="28"/>
        <end position="236"/>
    </location>
</feature>
<keyword evidence="4 6" id="KW-0067">ATP-binding</keyword>
<comment type="similarity">
    <text evidence="1">Belongs to the ABC transporter superfamily.</text>
</comment>
<gene>
    <name evidence="6" type="ORF">G1C95_0107</name>
</gene>